<evidence type="ECO:0000313" key="3">
    <source>
        <dbReference type="Proteomes" id="UP000324611"/>
    </source>
</evidence>
<dbReference type="AlphaFoldDB" id="A0A5B2VRT4"/>
<dbReference type="RefSeq" id="WP_149837335.1">
    <property type="nucleotide sequence ID" value="NZ_VUOC01000002.1"/>
</dbReference>
<reference evidence="2 3" key="2">
    <citation type="submission" date="2019-09" db="EMBL/GenBank/DDBJ databases">
        <authorList>
            <person name="Jin C."/>
        </authorList>
    </citation>
    <scope>NUCLEOTIDE SEQUENCE [LARGE SCALE GENOMIC DNA]</scope>
    <source>
        <strain evidence="2 3">BN140078</strain>
    </source>
</reference>
<reference evidence="2 3" key="1">
    <citation type="submission" date="2019-09" db="EMBL/GenBank/DDBJ databases">
        <title>Chitinophaga ginsengihumi sp. nov., isolated from soil of ginseng rhizosphere.</title>
        <authorList>
            <person name="Lee J."/>
        </authorList>
    </citation>
    <scope>NUCLEOTIDE SEQUENCE [LARGE SCALE GENOMIC DNA]</scope>
    <source>
        <strain evidence="2 3">BN140078</strain>
    </source>
</reference>
<keyword evidence="3" id="KW-1185">Reference proteome</keyword>
<dbReference type="InterPro" id="IPR011990">
    <property type="entry name" value="TPR-like_helical_dom_sf"/>
</dbReference>
<accession>A0A5B2VRT4</accession>
<proteinExistence type="predicted"/>
<gene>
    <name evidence="2" type="ORF">F0L74_07925</name>
</gene>
<evidence type="ECO:0000313" key="2">
    <source>
        <dbReference type="EMBL" id="KAA2242463.1"/>
    </source>
</evidence>
<dbReference type="Pfam" id="PF13174">
    <property type="entry name" value="TPR_6"/>
    <property type="match status" value="1"/>
</dbReference>
<evidence type="ECO:0000256" key="1">
    <source>
        <dbReference type="SAM" id="Phobius"/>
    </source>
</evidence>
<feature type="transmembrane region" description="Helical" evidence="1">
    <location>
        <begin position="38"/>
        <end position="57"/>
    </location>
</feature>
<comment type="caution">
    <text evidence="2">The sequence shown here is derived from an EMBL/GenBank/DDBJ whole genome shotgun (WGS) entry which is preliminary data.</text>
</comment>
<dbReference type="Gene3D" id="1.25.40.10">
    <property type="entry name" value="Tetratricopeptide repeat domain"/>
    <property type="match status" value="1"/>
</dbReference>
<dbReference type="EMBL" id="VUOC01000002">
    <property type="protein sequence ID" value="KAA2242463.1"/>
    <property type="molecule type" value="Genomic_DNA"/>
</dbReference>
<name>A0A5B2VRT4_9BACT</name>
<keyword evidence="1" id="KW-1133">Transmembrane helix</keyword>
<dbReference type="Proteomes" id="UP000324611">
    <property type="component" value="Unassembled WGS sequence"/>
</dbReference>
<keyword evidence="1" id="KW-0472">Membrane</keyword>
<dbReference type="InterPro" id="IPR019734">
    <property type="entry name" value="TPR_rpt"/>
</dbReference>
<keyword evidence="1" id="KW-0812">Transmembrane</keyword>
<organism evidence="2 3">
    <name type="scientific">Chitinophaga agrisoli</name>
    <dbReference type="NCBI Taxonomy" id="2607653"/>
    <lineage>
        <taxon>Bacteria</taxon>
        <taxon>Pseudomonadati</taxon>
        <taxon>Bacteroidota</taxon>
        <taxon>Chitinophagia</taxon>
        <taxon>Chitinophagales</taxon>
        <taxon>Chitinophagaceae</taxon>
        <taxon>Chitinophaga</taxon>
    </lineage>
</organism>
<sequence>MAETKHTAATTEPKASQDFDLQDSLHKAEDFYQKNKNVINIALLVVVLIVGGSYAYNRFYKVPNERKAQEMIFRAQQYFAADSFRLALNGDGNNYGYLQVINKYGGTKVGNLAKYSAGVCYVKLGEFQKGIDLLKDFNGNDKLVQAYAYGLTGDAYMELNKTEDGIDYYKKAGHYSDNELTAPLYLFRAGLALEKAGKAQDAVAIYKEIKEKYPATNEGREMDKYLARLGEVRE</sequence>
<dbReference type="SUPFAM" id="SSF48452">
    <property type="entry name" value="TPR-like"/>
    <property type="match status" value="1"/>
</dbReference>
<protein>
    <submittedName>
        <fullName evidence="2">Tetratricopeptide repeat protein</fullName>
    </submittedName>
</protein>